<evidence type="ECO:0000256" key="2">
    <source>
        <dbReference type="ARBA" id="ARBA00023002"/>
    </source>
</evidence>
<dbReference type="SMART" id="SM00829">
    <property type="entry name" value="PKS_ER"/>
    <property type="match status" value="1"/>
</dbReference>
<organism evidence="4 5">
    <name type="scientific">Trichoderma simmonsii</name>
    <dbReference type="NCBI Taxonomy" id="1491479"/>
    <lineage>
        <taxon>Eukaryota</taxon>
        <taxon>Fungi</taxon>
        <taxon>Dikarya</taxon>
        <taxon>Ascomycota</taxon>
        <taxon>Pezizomycotina</taxon>
        <taxon>Sordariomycetes</taxon>
        <taxon>Hypocreomycetidae</taxon>
        <taxon>Hypocreales</taxon>
        <taxon>Hypocreaceae</taxon>
        <taxon>Trichoderma</taxon>
    </lineage>
</organism>
<dbReference type="Proteomes" id="UP000826661">
    <property type="component" value="Chromosome IV"/>
</dbReference>
<evidence type="ECO:0000256" key="1">
    <source>
        <dbReference type="ARBA" id="ARBA00008072"/>
    </source>
</evidence>
<feature type="domain" description="Enoyl reductase (ER)" evidence="3">
    <location>
        <begin position="10"/>
        <end position="333"/>
    </location>
</feature>
<dbReference type="GO" id="GO:0016651">
    <property type="term" value="F:oxidoreductase activity, acting on NAD(P)H"/>
    <property type="evidence" value="ECO:0007669"/>
    <property type="project" value="InterPro"/>
</dbReference>
<sequence>MSNEAFWINGIGKETRVGPAELKNPAYGQVLIKAIAVPVLPGEWKIHAGLIPIPLNLPTVIGLVVAGFVEKVGFGVTRFKAGDRVAANSTGVATNDPRFGSLQKYVIAPETLTMKIGDTPFEEAATLVSGWAAYSALFRALPLEPPINGQITKKNEKVLIWGASSVLGSVAVQVAEAAGYNVVGVASGRNASLVKSLGNVQFVDRTSATAADDVLALGPYKAVFAAQDDAEDQVKIGKVLAAQGGGTFNSTAGNRSGVTLPEGVTATFHQYLFDFLKPEEREFTKWVWWGHFEEAIISRRLTPIPWEVRGDLTAVAGAWESLRNGSVSGKRLIIKPNQE</sequence>
<dbReference type="SUPFAM" id="SSF50129">
    <property type="entry name" value="GroES-like"/>
    <property type="match status" value="1"/>
</dbReference>
<dbReference type="PANTHER" id="PTHR45348">
    <property type="entry name" value="HYPOTHETICAL OXIDOREDUCTASE (EUROFUNG)"/>
    <property type="match status" value="1"/>
</dbReference>
<dbReference type="AlphaFoldDB" id="A0A8G0LLH4"/>
<dbReference type="InterPro" id="IPR013154">
    <property type="entry name" value="ADH-like_N"/>
</dbReference>
<name>A0A8G0LLH4_9HYPO</name>
<keyword evidence="5" id="KW-1185">Reference proteome</keyword>
<evidence type="ECO:0000259" key="3">
    <source>
        <dbReference type="SMART" id="SM00829"/>
    </source>
</evidence>
<evidence type="ECO:0000313" key="5">
    <source>
        <dbReference type="Proteomes" id="UP000826661"/>
    </source>
</evidence>
<dbReference type="Gene3D" id="3.40.50.720">
    <property type="entry name" value="NAD(P)-binding Rossmann-like Domain"/>
    <property type="match status" value="1"/>
</dbReference>
<accession>A0A8G0LLH4</accession>
<dbReference type="EMBL" id="CP075867">
    <property type="protein sequence ID" value="QYT01786.1"/>
    <property type="molecule type" value="Genomic_DNA"/>
</dbReference>
<dbReference type="Pfam" id="PF08240">
    <property type="entry name" value="ADH_N"/>
    <property type="match status" value="1"/>
</dbReference>
<dbReference type="PANTHER" id="PTHR45348:SF2">
    <property type="entry name" value="ZINC-TYPE ALCOHOL DEHYDROGENASE-LIKE PROTEIN C2E1P3.01"/>
    <property type="match status" value="1"/>
</dbReference>
<dbReference type="Gene3D" id="3.90.180.10">
    <property type="entry name" value="Medium-chain alcohol dehydrogenases, catalytic domain"/>
    <property type="match status" value="1"/>
</dbReference>
<dbReference type="InterPro" id="IPR036291">
    <property type="entry name" value="NAD(P)-bd_dom_sf"/>
</dbReference>
<reference evidence="4 5" key="1">
    <citation type="journal article" date="2021" name="BMC Genomics">
        <title>Telomere-to-telomere genome assembly of asparaginase-producing Trichoderma simmonsii.</title>
        <authorList>
            <person name="Chung D."/>
            <person name="Kwon Y.M."/>
            <person name="Yang Y."/>
        </authorList>
    </citation>
    <scope>NUCLEOTIDE SEQUENCE [LARGE SCALE GENOMIC DNA]</scope>
    <source>
        <strain evidence="4 5">GH-Sj1</strain>
    </source>
</reference>
<comment type="similarity">
    <text evidence="1">Belongs to the zinc-containing alcohol dehydrogenase family.</text>
</comment>
<dbReference type="InterPro" id="IPR047122">
    <property type="entry name" value="Trans-enoyl_RdTase-like"/>
</dbReference>
<dbReference type="InterPro" id="IPR020843">
    <property type="entry name" value="ER"/>
</dbReference>
<evidence type="ECO:0000313" key="4">
    <source>
        <dbReference type="EMBL" id="QYT01786.1"/>
    </source>
</evidence>
<keyword evidence="2" id="KW-0560">Oxidoreductase</keyword>
<proteinExistence type="inferred from homology"/>
<gene>
    <name evidence="4" type="ORF">H0G86_008805</name>
</gene>
<dbReference type="InterPro" id="IPR011032">
    <property type="entry name" value="GroES-like_sf"/>
</dbReference>
<dbReference type="SUPFAM" id="SSF51735">
    <property type="entry name" value="NAD(P)-binding Rossmann-fold domains"/>
    <property type="match status" value="1"/>
</dbReference>
<dbReference type="CDD" id="cd08249">
    <property type="entry name" value="enoyl_reductase_like"/>
    <property type="match status" value="1"/>
</dbReference>
<protein>
    <recommendedName>
        <fullName evidence="3">Enoyl reductase (ER) domain-containing protein</fullName>
    </recommendedName>
</protein>